<proteinExistence type="predicted"/>
<reference evidence="5 6" key="1">
    <citation type="submission" date="2023-08" db="EMBL/GenBank/DDBJ databases">
        <title>Complete genome sequence of Geobacillus thermodenitrificans K1041, a genetically tractable strain representative of the genus Geobacillus.</title>
        <authorList>
            <person name="Kani S."/>
            <person name="Suzuki H."/>
        </authorList>
    </citation>
    <scope>NUCLEOTIDE SEQUENCE [LARGE SCALE GENOMIC DNA]</scope>
    <source>
        <strain evidence="5 6">K1041</strain>
    </source>
</reference>
<dbReference type="InterPro" id="IPR006433">
    <property type="entry name" value="Prohead_protease"/>
</dbReference>
<dbReference type="RefSeq" id="WP_035498833.1">
    <property type="nucleotide sequence ID" value="NZ_CP017694.1"/>
</dbReference>
<dbReference type="GO" id="GO:0006508">
    <property type="term" value="P:proteolysis"/>
    <property type="evidence" value="ECO:0007669"/>
    <property type="project" value="UniProtKB-KW"/>
</dbReference>
<gene>
    <name evidence="5" type="ORF">HSX42_13695</name>
</gene>
<organism evidence="5 6">
    <name type="scientific">Geobacillus thermodenitrificans</name>
    <dbReference type="NCBI Taxonomy" id="33940"/>
    <lineage>
        <taxon>Bacteria</taxon>
        <taxon>Bacillati</taxon>
        <taxon>Bacillota</taxon>
        <taxon>Bacilli</taxon>
        <taxon>Bacillales</taxon>
        <taxon>Anoxybacillaceae</taxon>
        <taxon>Geobacillus</taxon>
    </lineage>
</organism>
<keyword evidence="6" id="KW-1185">Reference proteome</keyword>
<evidence type="ECO:0000259" key="4">
    <source>
        <dbReference type="Pfam" id="PF04586"/>
    </source>
</evidence>
<evidence type="ECO:0000313" key="6">
    <source>
        <dbReference type="Proteomes" id="UP001297580"/>
    </source>
</evidence>
<keyword evidence="2 5" id="KW-0645">Protease</keyword>
<dbReference type="GO" id="GO:0008233">
    <property type="term" value="F:peptidase activity"/>
    <property type="evidence" value="ECO:0007669"/>
    <property type="project" value="UniProtKB-KW"/>
</dbReference>
<evidence type="ECO:0000256" key="3">
    <source>
        <dbReference type="ARBA" id="ARBA00022801"/>
    </source>
</evidence>
<evidence type="ECO:0000256" key="1">
    <source>
        <dbReference type="ARBA" id="ARBA00022612"/>
    </source>
</evidence>
<evidence type="ECO:0000313" key="5">
    <source>
        <dbReference type="EMBL" id="WMV75312.1"/>
    </source>
</evidence>
<sequence length="202" mass="23427">MERTVKQTRSLQTNITATQEEQDNEMYIEGYFAVFNRETELFPGAFEEIAPEAFNETLSNDIRALINHDKTLVLGRTKAGTLELKVDSRGLWGRIKINPRDSDAVNLYERVKRGDVDQCSFGFNIIEEETDFRDDGTVKWTLKKVDLHEVSVVTFPAYSDTSVHARMKEYEQHKKRQLEQRKLQLKERVRNGVASINVDQKN</sequence>
<dbReference type="Pfam" id="PF04586">
    <property type="entry name" value="Peptidase_S78"/>
    <property type="match status" value="1"/>
</dbReference>
<dbReference type="EMBL" id="CP133461">
    <property type="protein sequence ID" value="WMV75312.1"/>
    <property type="molecule type" value="Genomic_DNA"/>
</dbReference>
<evidence type="ECO:0000256" key="2">
    <source>
        <dbReference type="ARBA" id="ARBA00022670"/>
    </source>
</evidence>
<dbReference type="NCBIfam" id="TIGR01543">
    <property type="entry name" value="proheadase_HK97"/>
    <property type="match status" value="1"/>
</dbReference>
<name>A0ABY9QBD8_GEOTD</name>
<feature type="domain" description="Prohead serine protease" evidence="4">
    <location>
        <begin position="18"/>
        <end position="175"/>
    </location>
</feature>
<keyword evidence="3" id="KW-0378">Hydrolase</keyword>
<dbReference type="InterPro" id="IPR054613">
    <property type="entry name" value="Peptidase_S78_dom"/>
</dbReference>
<accession>A0ABY9QBD8</accession>
<dbReference type="GeneID" id="87623511"/>
<protein>
    <submittedName>
        <fullName evidence="5">HK97 family phage prohead protease</fullName>
    </submittedName>
</protein>
<keyword evidence="1" id="KW-1188">Viral release from host cell</keyword>
<dbReference type="Proteomes" id="UP001297580">
    <property type="component" value="Chromosome"/>
</dbReference>